<dbReference type="AlphaFoldDB" id="A0AAU9JDK5"/>
<dbReference type="InterPro" id="IPR016024">
    <property type="entry name" value="ARM-type_fold"/>
</dbReference>
<dbReference type="Proteomes" id="UP001162131">
    <property type="component" value="Unassembled WGS sequence"/>
</dbReference>
<evidence type="ECO:0000256" key="1">
    <source>
        <dbReference type="SAM" id="MobiDB-lite"/>
    </source>
</evidence>
<evidence type="ECO:0000313" key="4">
    <source>
        <dbReference type="Proteomes" id="UP001162131"/>
    </source>
</evidence>
<name>A0AAU9JDK5_9CILI</name>
<dbReference type="GO" id="GO:0000785">
    <property type="term" value="C:chromatin"/>
    <property type="evidence" value="ECO:0007669"/>
    <property type="project" value="TreeGrafter"/>
</dbReference>
<feature type="domain" description="SCD" evidence="2">
    <location>
        <begin position="227"/>
        <end position="311"/>
    </location>
</feature>
<dbReference type="InterPro" id="IPR039662">
    <property type="entry name" value="Cohesin_Scc3/SA"/>
</dbReference>
<gene>
    <name evidence="3" type="ORF">BSTOLATCC_MIC34272</name>
</gene>
<dbReference type="GO" id="GO:0003682">
    <property type="term" value="F:chromatin binding"/>
    <property type="evidence" value="ECO:0007669"/>
    <property type="project" value="TreeGrafter"/>
</dbReference>
<dbReference type="PANTHER" id="PTHR11199:SF0">
    <property type="entry name" value="LD34181P-RELATED"/>
    <property type="match status" value="1"/>
</dbReference>
<dbReference type="Pfam" id="PF08514">
    <property type="entry name" value="STAG"/>
    <property type="match status" value="1"/>
</dbReference>
<dbReference type="InterPro" id="IPR011989">
    <property type="entry name" value="ARM-like"/>
</dbReference>
<dbReference type="GO" id="GO:0008278">
    <property type="term" value="C:cohesin complex"/>
    <property type="evidence" value="ECO:0007669"/>
    <property type="project" value="TreeGrafter"/>
</dbReference>
<dbReference type="GO" id="GO:0007062">
    <property type="term" value="P:sister chromatid cohesion"/>
    <property type="evidence" value="ECO:0007669"/>
    <property type="project" value="UniProtKB-ARBA"/>
</dbReference>
<comment type="caution">
    <text evidence="3">The sequence shown here is derived from an EMBL/GenBank/DDBJ whole genome shotgun (WGS) entry which is preliminary data.</text>
</comment>
<feature type="region of interest" description="Disordered" evidence="1">
    <location>
        <begin position="971"/>
        <end position="1085"/>
    </location>
</feature>
<dbReference type="InterPro" id="IPR020839">
    <property type="entry name" value="SCD"/>
</dbReference>
<protein>
    <recommendedName>
        <fullName evidence="2">SCD domain-containing protein</fullName>
    </recommendedName>
</protein>
<feature type="region of interest" description="Disordered" evidence="1">
    <location>
        <begin position="1"/>
        <end position="21"/>
    </location>
</feature>
<feature type="compositionally biased region" description="Basic and acidic residues" evidence="1">
    <location>
        <begin position="976"/>
        <end position="986"/>
    </location>
</feature>
<feature type="compositionally biased region" description="Basic residues" evidence="1">
    <location>
        <begin position="1076"/>
        <end position="1085"/>
    </location>
</feature>
<sequence length="1085" mass="124240">MSLNSRKKRDQGLESNSSSTKDYFDPLHNEILDPRALILDWLHLYSTHEKEALASFLSLILQSCGLSKNLVTLDDLEESDMENLLSKIQEDSKDCDEYPLISKNKGFKNYSSLYHRVYFHLIREAGDKIYDGIMLNFLINWLSSLTFMTMRPIRHTATFGIVNLGNSLLDLLVNEVNDKEKLKVLKQNEAKSGNNQKLEELKEHEIQLDTKIKKLIEMLDSIRKEVIGFRCKDIMPEIRILSSQCISYWAEKYPSKYLNNDTFKCMGMMLYDKSPEVREAVIRLINKICTWEIDPKFIGLIIKLKPRIIAMCYDIENKCCIEAIEACKKLNEIIKFSDEDKDVISRLIWTENEEIRDATCDFIISAVFNDSLPKETMATGFGLDQGKYIDAEKAILLLVNFFIKYSNGQIYLIDPFVKAFWSKTSAIRSWEAMTNLLSLGDSSRPGTAELHNDQKMVIINFLISSLKNLQNLSEQKPKNSMVNLSTILISHLPQLFTYFRANQIISNELAKLTNYLDLSALASKDLKAPFNQLISALTDLHLQSDNIETLMKTGQSLSKFAKEPHPLQKDSRTELTKLTDYCCEELKKEFKKFTLEGEEGVLEVWLKRIEGLISHKDILEELTKERFEDFTYVISQYLSDSINNSGITLSCARILYSWNLWYLHEVVEKTELVDDYIEKRNNIIELFTALVAKADCQFELRKEAFKLLCETIMVISGKNSKGSLVHYEVGEDVWGTIEEYMSEIPIDTENDAKMISNPNATVLNIKNSSDADSTSQLVCIHIARIICTCPSITNSHLPSSFFANFGISTLKTINIIVKHVLNFFKFAENKPESNDNVLFTIMLESLIKCMGNGTDEDINAMKELAKKFVTSIGVGPLKSKQADKFVLFLLDGIKFALNDKENFPILEALSMFIGKNYISQSQMKDLYEKISKDSDKIIEVLKTGENNAETYPLEKFVYLLSKQVGLSRTAPIEPSENDKMVIEKTKKTSKMKTPPKSTAKKSKEKPAQSEKKKTSQEEDKLNKTNKKEEPSSSQRPRRAAKDKAKLISEKKSKKKEDNKKRKERSPIEDEEEPVARTRKAALRRK</sequence>
<dbReference type="PANTHER" id="PTHR11199">
    <property type="entry name" value="STROMAL ANTIGEN"/>
    <property type="match status" value="1"/>
</dbReference>
<dbReference type="GO" id="GO:0005634">
    <property type="term" value="C:nucleus"/>
    <property type="evidence" value="ECO:0007669"/>
    <property type="project" value="TreeGrafter"/>
</dbReference>
<reference evidence="3" key="1">
    <citation type="submission" date="2021-09" db="EMBL/GenBank/DDBJ databases">
        <authorList>
            <consortium name="AG Swart"/>
            <person name="Singh M."/>
            <person name="Singh A."/>
            <person name="Seah K."/>
            <person name="Emmerich C."/>
        </authorList>
    </citation>
    <scope>NUCLEOTIDE SEQUENCE</scope>
    <source>
        <strain evidence="3">ATCC30299</strain>
    </source>
</reference>
<dbReference type="InterPro" id="IPR056396">
    <property type="entry name" value="HEAT_SCC3-SA"/>
</dbReference>
<dbReference type="Pfam" id="PF24571">
    <property type="entry name" value="HEAT_SCC3-SA"/>
    <property type="match status" value="1"/>
</dbReference>
<feature type="compositionally biased region" description="Basic and acidic residues" evidence="1">
    <location>
        <begin position="1039"/>
        <end position="1067"/>
    </location>
</feature>
<dbReference type="Pfam" id="PF21581">
    <property type="entry name" value="SCD"/>
    <property type="match status" value="1"/>
</dbReference>
<accession>A0AAU9JDK5</accession>
<proteinExistence type="predicted"/>
<keyword evidence="4" id="KW-1185">Reference proteome</keyword>
<feature type="compositionally biased region" description="Basic and acidic residues" evidence="1">
    <location>
        <begin position="1004"/>
        <end position="1030"/>
    </location>
</feature>
<dbReference type="SUPFAM" id="SSF48371">
    <property type="entry name" value="ARM repeat"/>
    <property type="match status" value="1"/>
</dbReference>
<dbReference type="EMBL" id="CAJZBQ010000034">
    <property type="protein sequence ID" value="CAG9323623.1"/>
    <property type="molecule type" value="Genomic_DNA"/>
</dbReference>
<dbReference type="InterPro" id="IPR013721">
    <property type="entry name" value="STAG"/>
</dbReference>
<organism evidence="3 4">
    <name type="scientific">Blepharisma stoltei</name>
    <dbReference type="NCBI Taxonomy" id="1481888"/>
    <lineage>
        <taxon>Eukaryota</taxon>
        <taxon>Sar</taxon>
        <taxon>Alveolata</taxon>
        <taxon>Ciliophora</taxon>
        <taxon>Postciliodesmatophora</taxon>
        <taxon>Heterotrichea</taxon>
        <taxon>Heterotrichida</taxon>
        <taxon>Blepharismidae</taxon>
        <taxon>Blepharisma</taxon>
    </lineage>
</organism>
<evidence type="ECO:0000259" key="2">
    <source>
        <dbReference type="PROSITE" id="PS51425"/>
    </source>
</evidence>
<dbReference type="Gene3D" id="1.25.10.10">
    <property type="entry name" value="Leucine-rich Repeat Variant"/>
    <property type="match status" value="1"/>
</dbReference>
<dbReference type="PROSITE" id="PS51425">
    <property type="entry name" value="SCD"/>
    <property type="match status" value="1"/>
</dbReference>
<evidence type="ECO:0000313" key="3">
    <source>
        <dbReference type="EMBL" id="CAG9323623.1"/>
    </source>
</evidence>